<dbReference type="Pfam" id="PF20117">
    <property type="entry name" value="DUF6507"/>
    <property type="match status" value="1"/>
</dbReference>
<dbReference type="RefSeq" id="WP_191171833.1">
    <property type="nucleotide sequence ID" value="NZ_JACXZS010000006.1"/>
</dbReference>
<dbReference type="Proteomes" id="UP000598426">
    <property type="component" value="Unassembled WGS sequence"/>
</dbReference>
<name>A0ABR8NT46_9MICO</name>
<dbReference type="EMBL" id="JACXZS010000006">
    <property type="protein sequence ID" value="MBD3942206.1"/>
    <property type="molecule type" value="Genomic_DNA"/>
</dbReference>
<evidence type="ECO:0000313" key="1">
    <source>
        <dbReference type="EMBL" id="MBD3942206.1"/>
    </source>
</evidence>
<proteinExistence type="predicted"/>
<sequence length="115" mass="11772">MTSWSIDPTGVARVLTDVSPYSEALGASLNSLSGVISAAVNATQSPAISEAVSGYFEVLEGPRIQSMSTRIQSAVGGVLSATEAYIQGDLEMAATQQQANIAAVYPSMPGVEGGY</sequence>
<keyword evidence="2" id="KW-1185">Reference proteome</keyword>
<accession>A0ABR8NT46</accession>
<reference evidence="1 2" key="1">
    <citation type="submission" date="2020-09" db="EMBL/GenBank/DDBJ databases">
        <title>Isolation and identification of active actinomycetes.</title>
        <authorList>
            <person name="Li X."/>
        </authorList>
    </citation>
    <scope>NUCLEOTIDE SEQUENCE [LARGE SCALE GENOMIC DNA]</scope>
    <source>
        <strain evidence="1 2">NEAU-LLC</strain>
    </source>
</reference>
<organism evidence="1 2">
    <name type="scientific">Microbacterium helvum</name>
    <dbReference type="NCBI Taxonomy" id="2773713"/>
    <lineage>
        <taxon>Bacteria</taxon>
        <taxon>Bacillati</taxon>
        <taxon>Actinomycetota</taxon>
        <taxon>Actinomycetes</taxon>
        <taxon>Micrococcales</taxon>
        <taxon>Microbacteriaceae</taxon>
        <taxon>Microbacterium</taxon>
    </lineage>
</organism>
<gene>
    <name evidence="1" type="ORF">IF188_10915</name>
</gene>
<evidence type="ECO:0008006" key="3">
    <source>
        <dbReference type="Google" id="ProtNLM"/>
    </source>
</evidence>
<comment type="caution">
    <text evidence="1">The sequence shown here is derived from an EMBL/GenBank/DDBJ whole genome shotgun (WGS) entry which is preliminary data.</text>
</comment>
<dbReference type="InterPro" id="IPR045436">
    <property type="entry name" value="DUF6507"/>
</dbReference>
<evidence type="ECO:0000313" key="2">
    <source>
        <dbReference type="Proteomes" id="UP000598426"/>
    </source>
</evidence>
<protein>
    <recommendedName>
        <fullName evidence="3">Excreted virulence factor EspC, type VII ESX diderm</fullName>
    </recommendedName>
</protein>